<dbReference type="EMBL" id="FQ790353">
    <property type="protein sequence ID" value="CCD55120.1"/>
    <property type="molecule type" value="Genomic_DNA"/>
</dbReference>
<accession>G2YU22</accession>
<organism evidence="1 2">
    <name type="scientific">Botryotinia fuckeliana (strain T4)</name>
    <name type="common">Noble rot fungus</name>
    <name type="synonym">Botrytis cinerea</name>
    <dbReference type="NCBI Taxonomy" id="999810"/>
    <lineage>
        <taxon>Eukaryota</taxon>
        <taxon>Fungi</taxon>
        <taxon>Dikarya</taxon>
        <taxon>Ascomycota</taxon>
        <taxon>Pezizomycotina</taxon>
        <taxon>Leotiomycetes</taxon>
        <taxon>Helotiales</taxon>
        <taxon>Sclerotiniaceae</taxon>
        <taxon>Botrytis</taxon>
    </lineage>
</organism>
<dbReference type="AlphaFoldDB" id="G2YU22"/>
<name>G2YU22_BOTF4</name>
<gene>
    <name evidence="1" type="ORF">BofuT4_uP159410.1</name>
</gene>
<reference evidence="2" key="1">
    <citation type="journal article" date="2011" name="PLoS Genet.">
        <title>Genomic analysis of the necrotrophic fungal pathogens Sclerotinia sclerotiorum and Botrytis cinerea.</title>
        <authorList>
            <person name="Amselem J."/>
            <person name="Cuomo C.A."/>
            <person name="van Kan J.A."/>
            <person name="Viaud M."/>
            <person name="Benito E.P."/>
            <person name="Couloux A."/>
            <person name="Coutinho P.M."/>
            <person name="de Vries R.P."/>
            <person name="Dyer P.S."/>
            <person name="Fillinger S."/>
            <person name="Fournier E."/>
            <person name="Gout L."/>
            <person name="Hahn M."/>
            <person name="Kohn L."/>
            <person name="Lapalu N."/>
            <person name="Plummer K.M."/>
            <person name="Pradier J.M."/>
            <person name="Quevillon E."/>
            <person name="Sharon A."/>
            <person name="Simon A."/>
            <person name="ten Have A."/>
            <person name="Tudzynski B."/>
            <person name="Tudzynski P."/>
            <person name="Wincker P."/>
            <person name="Andrew M."/>
            <person name="Anthouard V."/>
            <person name="Beever R.E."/>
            <person name="Beffa R."/>
            <person name="Benoit I."/>
            <person name="Bouzid O."/>
            <person name="Brault B."/>
            <person name="Chen Z."/>
            <person name="Choquer M."/>
            <person name="Collemare J."/>
            <person name="Cotton P."/>
            <person name="Danchin E.G."/>
            <person name="Da Silva C."/>
            <person name="Gautier A."/>
            <person name="Giraud C."/>
            <person name="Giraud T."/>
            <person name="Gonzalez C."/>
            <person name="Grossetete S."/>
            <person name="Guldener U."/>
            <person name="Henrissat B."/>
            <person name="Howlett B.J."/>
            <person name="Kodira C."/>
            <person name="Kretschmer M."/>
            <person name="Lappartient A."/>
            <person name="Leroch M."/>
            <person name="Levis C."/>
            <person name="Mauceli E."/>
            <person name="Neuveglise C."/>
            <person name="Oeser B."/>
            <person name="Pearson M."/>
            <person name="Poulain J."/>
            <person name="Poussereau N."/>
            <person name="Quesneville H."/>
            <person name="Rascle C."/>
            <person name="Schumacher J."/>
            <person name="Segurens B."/>
            <person name="Sexton A."/>
            <person name="Silva E."/>
            <person name="Sirven C."/>
            <person name="Soanes D.M."/>
            <person name="Talbot N.J."/>
            <person name="Templeton M."/>
            <person name="Yandava C."/>
            <person name="Yarden O."/>
            <person name="Zeng Q."/>
            <person name="Rollins J.A."/>
            <person name="Lebrun M.H."/>
            <person name="Dickman M."/>
        </authorList>
    </citation>
    <scope>NUCLEOTIDE SEQUENCE [LARGE SCALE GENOMIC DNA]</scope>
    <source>
        <strain evidence="2">T4</strain>
    </source>
</reference>
<proteinExistence type="predicted"/>
<evidence type="ECO:0000313" key="1">
    <source>
        <dbReference type="EMBL" id="CCD55120.1"/>
    </source>
</evidence>
<dbReference type="InParanoid" id="G2YU22"/>
<dbReference type="HOGENOM" id="CLU_3068449_0_0_1"/>
<dbReference type="Proteomes" id="UP000008177">
    <property type="component" value="Unplaced contigs"/>
</dbReference>
<evidence type="ECO:0000313" key="2">
    <source>
        <dbReference type="Proteomes" id="UP000008177"/>
    </source>
</evidence>
<protein>
    <submittedName>
        <fullName evidence="1">Uncharacterized protein</fullName>
    </submittedName>
</protein>
<sequence length="53" mass="5801">MYSPYIEDVGSCMIFLVKSYWLDNKKGADTAAKGPRLSSTMNSIPTSALIVTK</sequence>